<feature type="compositionally biased region" description="Polar residues" evidence="1">
    <location>
        <begin position="259"/>
        <end position="269"/>
    </location>
</feature>
<accession>A0A1F6GES6</accession>
<evidence type="ECO:0000256" key="1">
    <source>
        <dbReference type="SAM" id="MobiDB-lite"/>
    </source>
</evidence>
<evidence type="ECO:0000259" key="2">
    <source>
        <dbReference type="Pfam" id="PF04773"/>
    </source>
</evidence>
<feature type="region of interest" description="Disordered" evidence="1">
    <location>
        <begin position="247"/>
        <end position="281"/>
    </location>
</feature>
<evidence type="ECO:0000313" key="4">
    <source>
        <dbReference type="Proteomes" id="UP000178449"/>
    </source>
</evidence>
<dbReference type="STRING" id="1817772.A2527_03250"/>
<proteinExistence type="predicted"/>
<dbReference type="Pfam" id="PF04773">
    <property type="entry name" value="FecR"/>
    <property type="match status" value="1"/>
</dbReference>
<dbReference type="Proteomes" id="UP000178449">
    <property type="component" value="Unassembled WGS sequence"/>
</dbReference>
<protein>
    <recommendedName>
        <fullName evidence="2">FecR protein domain-containing protein</fullName>
    </recommendedName>
</protein>
<dbReference type="AlphaFoldDB" id="A0A1F6GES6"/>
<dbReference type="EMBL" id="MFNE01000010">
    <property type="protein sequence ID" value="OGG96588.1"/>
    <property type="molecule type" value="Genomic_DNA"/>
</dbReference>
<dbReference type="PANTHER" id="PTHR38731:SF1">
    <property type="entry name" value="FECR PROTEIN DOMAIN-CONTAINING PROTEIN"/>
    <property type="match status" value="1"/>
</dbReference>
<dbReference type="InterPro" id="IPR006860">
    <property type="entry name" value="FecR"/>
</dbReference>
<sequence>MKTVWMGLIGLGLFLQGTLCAAERLAQAEVKQGNAVLIRANNVQDINPNKPTDLLEGDLLRLGPDARATLNTPDGGKIELGANAIFQVEPWKLGEDRGYLKLVYGKALLQKAKLQGGDRPFRIRTSMAVIGVKGTQWWTEASSVGNTQVHTKEGAVWLKGGSGEPVVVSANQMSVVINSSAPTQPQTVTAQSNLNSSPVNSPAAAELTGEAQMIEGGLISASALEDSKSTEVGADESFEGSPVIQVLPSPEDAGYTPATPLNQSKSANISAPPIEIPNPQPSTEVIQQNLVKSGSIQLGTEF</sequence>
<comment type="caution">
    <text evidence="3">The sequence shown here is derived from an EMBL/GenBank/DDBJ whole genome shotgun (WGS) entry which is preliminary data.</text>
</comment>
<feature type="domain" description="FecR protein" evidence="2">
    <location>
        <begin position="60"/>
        <end position="156"/>
    </location>
</feature>
<dbReference type="PANTHER" id="PTHR38731">
    <property type="entry name" value="LIPL45-RELATED LIPOPROTEIN-RELATED"/>
    <property type="match status" value="1"/>
</dbReference>
<gene>
    <name evidence="3" type="ORF">A2527_03250</name>
</gene>
<name>A0A1F6GES6_9PROT</name>
<organism evidence="3 4">
    <name type="scientific">Candidatus Lambdaproteobacteria bacterium RIFOXYD2_FULL_50_16</name>
    <dbReference type="NCBI Taxonomy" id="1817772"/>
    <lineage>
        <taxon>Bacteria</taxon>
        <taxon>Pseudomonadati</taxon>
        <taxon>Pseudomonadota</taxon>
        <taxon>Candidatus Lambdaproteobacteria</taxon>
    </lineage>
</organism>
<evidence type="ECO:0000313" key="3">
    <source>
        <dbReference type="EMBL" id="OGG96588.1"/>
    </source>
</evidence>
<reference evidence="3 4" key="1">
    <citation type="journal article" date="2016" name="Nat. Commun.">
        <title>Thousands of microbial genomes shed light on interconnected biogeochemical processes in an aquifer system.</title>
        <authorList>
            <person name="Anantharaman K."/>
            <person name="Brown C.T."/>
            <person name="Hug L.A."/>
            <person name="Sharon I."/>
            <person name="Castelle C.J."/>
            <person name="Probst A.J."/>
            <person name="Thomas B.C."/>
            <person name="Singh A."/>
            <person name="Wilkins M.J."/>
            <person name="Karaoz U."/>
            <person name="Brodie E.L."/>
            <person name="Williams K.H."/>
            <person name="Hubbard S.S."/>
            <person name="Banfield J.F."/>
        </authorList>
    </citation>
    <scope>NUCLEOTIDE SEQUENCE [LARGE SCALE GENOMIC DNA]</scope>
</reference>
<dbReference type="Gene3D" id="2.60.120.1440">
    <property type="match status" value="1"/>
</dbReference>